<keyword evidence="3" id="KW-1185">Reference proteome</keyword>
<keyword evidence="1" id="KW-0732">Signal</keyword>
<feature type="chain" id="PRO_5002626058" description="Peptidoglycan-binding domain 1 protein" evidence="1">
    <location>
        <begin position="31"/>
        <end position="752"/>
    </location>
</feature>
<proteinExistence type="predicted"/>
<evidence type="ECO:0008006" key="4">
    <source>
        <dbReference type="Google" id="ProtNLM"/>
    </source>
</evidence>
<feature type="signal peptide" evidence="1">
    <location>
        <begin position="1"/>
        <end position="30"/>
    </location>
</feature>
<gene>
    <name evidence="2" type="ordered locus">Mmc1_3125</name>
</gene>
<dbReference type="AlphaFoldDB" id="A0LCC2"/>
<name>A0LCC2_MAGMM</name>
<dbReference type="HOGENOM" id="CLU_369989_0_0_5"/>
<dbReference type="EMBL" id="CP000471">
    <property type="protein sequence ID" value="ABK45615.1"/>
    <property type="molecule type" value="Genomic_DNA"/>
</dbReference>
<evidence type="ECO:0000313" key="2">
    <source>
        <dbReference type="EMBL" id="ABK45615.1"/>
    </source>
</evidence>
<dbReference type="Proteomes" id="UP000002586">
    <property type="component" value="Chromosome"/>
</dbReference>
<accession>A0LCC2</accession>
<evidence type="ECO:0000256" key="1">
    <source>
        <dbReference type="SAM" id="SignalP"/>
    </source>
</evidence>
<dbReference type="RefSeq" id="WP_011714678.1">
    <property type="nucleotide sequence ID" value="NC_008576.1"/>
</dbReference>
<evidence type="ECO:0000313" key="3">
    <source>
        <dbReference type="Proteomes" id="UP000002586"/>
    </source>
</evidence>
<sequence length="752" mass="82561" precursor="true">MKFPRLSTSLRLISLLAAGLLLPACSTLDAYHDVSMARPDVQHEGALGKQVTEYGGLPQTRGVTIAEAQEFARLLQLRYDAAIRGQAKDQEEVRLALTGLVAGAVGSVLFDSDHDVLKGLGLAGGALYTINQVAADNHRRGIYTRGIEALGCLVEAVDKSGLSTSRVQNAMSAVRAAQETRQAFRRALWELRDANAAQSAPIADMISRLQSELPVPESPESAQGWQQEVRQLAEVQRTVQKLLQTVKDSGNLWISDQQERNRDLEATVDGIESYAKILVTKTFHVQMAINQELSRLEPDQNRYLNELRGHLQGGFATSNGRDSMSGLSNPFGNVWKPDGTVLSLMETRNAMAKTLLALGELRVKALKNPVARGKMEGLERLSQAVAQVDGAFDRMVATQQELQFGTISFDTSSALFADCSLDVENGQVLRLMPPAVALELDSRAQGLVQKKVLVNGGRAPYLAVSDNDDLVVVERMEALGENKGWMTLKVAVNRGHTTNVTVVDNKGTPQVLNVMVPSAKANFTPIAPPTGLERERTAVQQGVAAVPVNDLNSCLTRSKQGYLQRSAGYYNSGWLIQDIRRLQRIADKAPGMGKDVTIDGLMGYKTWNAVCLLQDLYGERVTGKLSRPELARYEQRLEITADIVPGALSPFEFSPRFDVTLLKQFQSNLKEALGAEGAAIEPTGVLDAATRTGIERYRSRFIERSVDEAEDIAQRTREVYEDRHPTASFVSYPQRLTNLLFHKVIKSEKSQH</sequence>
<reference evidence="3" key="1">
    <citation type="journal article" date="2009" name="Appl. Environ. Microbiol.">
        <title>Complete genome sequence of the chemolithoautotrophic marine magnetotactic coccus strain MC-1.</title>
        <authorList>
            <person name="Schubbe S."/>
            <person name="Williams T.J."/>
            <person name="Xie G."/>
            <person name="Kiss H.E."/>
            <person name="Brettin T.S."/>
            <person name="Martinez D."/>
            <person name="Ross C.A."/>
            <person name="Schuler D."/>
            <person name="Cox B.L."/>
            <person name="Nealson K.H."/>
            <person name="Bazylinski D.A."/>
        </authorList>
    </citation>
    <scope>NUCLEOTIDE SEQUENCE [LARGE SCALE GENOMIC DNA]</scope>
    <source>
        <strain evidence="3">ATCC BAA-1437 / JCM 17883 / MC-1</strain>
    </source>
</reference>
<dbReference type="KEGG" id="mgm:Mmc1_3125"/>
<protein>
    <recommendedName>
        <fullName evidence="4">Peptidoglycan-binding domain 1 protein</fullName>
    </recommendedName>
</protein>
<reference evidence="2 3" key="2">
    <citation type="journal article" date="2012" name="Int. J. Syst. Evol. Microbiol.">
        <title>Magnetococcus marinus gen. nov., sp. nov., a marine, magnetotactic bacterium that represents a novel lineage (Magnetococcaceae fam. nov.; Magnetococcales ord. nov.) at the base of the Alphaproteobacteria.</title>
        <authorList>
            <person name="Bazylinski D.A."/>
            <person name="Williams T.J."/>
            <person name="Lefevre C.T."/>
            <person name="Berg R.J."/>
            <person name="Zhang C.L."/>
            <person name="Bowser S.S."/>
            <person name="Dean A.J."/>
            <person name="Beveridge T.J."/>
        </authorList>
    </citation>
    <scope>NUCLEOTIDE SEQUENCE [LARGE SCALE GENOMIC DNA]</scope>
    <source>
        <strain evidence="3">ATCC BAA-1437 / JCM 17883 / MC-1</strain>
    </source>
</reference>
<organism evidence="2 3">
    <name type="scientific">Magnetococcus marinus (strain ATCC BAA-1437 / JCM 17883 / MC-1)</name>
    <dbReference type="NCBI Taxonomy" id="156889"/>
    <lineage>
        <taxon>Bacteria</taxon>
        <taxon>Pseudomonadati</taxon>
        <taxon>Pseudomonadota</taxon>
        <taxon>Magnetococcia</taxon>
        <taxon>Magnetococcales</taxon>
        <taxon>Magnetococcaceae</taxon>
        <taxon>Magnetococcus</taxon>
    </lineage>
</organism>